<name>A0A512DVL0_9PROT</name>
<feature type="domain" description="Response regulatory" evidence="4">
    <location>
        <begin position="3"/>
        <end position="119"/>
    </location>
</feature>
<dbReference type="SUPFAM" id="SSF52172">
    <property type="entry name" value="CheY-like"/>
    <property type="match status" value="1"/>
</dbReference>
<evidence type="ECO:0000313" key="5">
    <source>
        <dbReference type="EMBL" id="GEO40476.1"/>
    </source>
</evidence>
<dbReference type="Gene3D" id="3.40.50.2300">
    <property type="match status" value="1"/>
</dbReference>
<dbReference type="Pfam" id="PF00072">
    <property type="entry name" value="Response_reg"/>
    <property type="match status" value="1"/>
</dbReference>
<evidence type="ECO:0000259" key="4">
    <source>
        <dbReference type="PROSITE" id="PS50110"/>
    </source>
</evidence>
<evidence type="ECO:0000256" key="1">
    <source>
        <dbReference type="ARBA" id="ARBA00022553"/>
    </source>
</evidence>
<sequence length="128" mass="14091">MTCILIVEDHDLNRDVLSRRLKRRGFQVATAADGAAGVEAAVRERPDLVLMDMSLPVVDGWQATRMIKANPETSGIPVMALTAHALKEDRERALEAGCDDFETKPVDLDRLLTKIDVLLSKVRPVSSP</sequence>
<reference evidence="5 6" key="1">
    <citation type="submission" date="2019-07" db="EMBL/GenBank/DDBJ databases">
        <title>Whole genome shotgun sequence of Skermanella aerolata NBRC 106429.</title>
        <authorList>
            <person name="Hosoyama A."/>
            <person name="Uohara A."/>
            <person name="Ohji S."/>
            <person name="Ichikawa N."/>
        </authorList>
    </citation>
    <scope>NUCLEOTIDE SEQUENCE [LARGE SCALE GENOMIC DNA]</scope>
    <source>
        <strain evidence="5 6">NBRC 106429</strain>
    </source>
</reference>
<gene>
    <name evidence="5" type="ORF">SAE02_46240</name>
</gene>
<dbReference type="Proteomes" id="UP000321523">
    <property type="component" value="Unassembled WGS sequence"/>
</dbReference>
<organism evidence="5 6">
    <name type="scientific">Skermanella aerolata</name>
    <dbReference type="NCBI Taxonomy" id="393310"/>
    <lineage>
        <taxon>Bacteria</taxon>
        <taxon>Pseudomonadati</taxon>
        <taxon>Pseudomonadota</taxon>
        <taxon>Alphaproteobacteria</taxon>
        <taxon>Rhodospirillales</taxon>
        <taxon>Azospirillaceae</taxon>
        <taxon>Skermanella</taxon>
    </lineage>
</organism>
<protein>
    <submittedName>
        <fullName evidence="5">Two-component system response regulator</fullName>
    </submittedName>
</protein>
<keyword evidence="2" id="KW-0902">Two-component regulatory system</keyword>
<dbReference type="SMART" id="SM00448">
    <property type="entry name" value="REC"/>
    <property type="match status" value="1"/>
</dbReference>
<evidence type="ECO:0000256" key="3">
    <source>
        <dbReference type="PROSITE-ProRule" id="PRU00169"/>
    </source>
</evidence>
<keyword evidence="1 3" id="KW-0597">Phosphoprotein</keyword>
<keyword evidence="6" id="KW-1185">Reference proteome</keyword>
<dbReference type="PANTHER" id="PTHR45339">
    <property type="entry name" value="HYBRID SIGNAL TRANSDUCTION HISTIDINE KINASE J"/>
    <property type="match status" value="1"/>
</dbReference>
<dbReference type="GO" id="GO:0000160">
    <property type="term" value="P:phosphorelay signal transduction system"/>
    <property type="evidence" value="ECO:0007669"/>
    <property type="project" value="UniProtKB-KW"/>
</dbReference>
<dbReference type="InterPro" id="IPR011006">
    <property type="entry name" value="CheY-like_superfamily"/>
</dbReference>
<evidence type="ECO:0000256" key="2">
    <source>
        <dbReference type="ARBA" id="ARBA00023012"/>
    </source>
</evidence>
<dbReference type="InterPro" id="IPR001789">
    <property type="entry name" value="Sig_transdc_resp-reg_receiver"/>
</dbReference>
<proteinExistence type="predicted"/>
<dbReference type="PANTHER" id="PTHR45339:SF1">
    <property type="entry name" value="HYBRID SIGNAL TRANSDUCTION HISTIDINE KINASE J"/>
    <property type="match status" value="1"/>
</dbReference>
<comment type="caution">
    <text evidence="5">The sequence shown here is derived from an EMBL/GenBank/DDBJ whole genome shotgun (WGS) entry which is preliminary data.</text>
</comment>
<evidence type="ECO:0000313" key="6">
    <source>
        <dbReference type="Proteomes" id="UP000321523"/>
    </source>
</evidence>
<feature type="modified residue" description="4-aspartylphosphate" evidence="3">
    <location>
        <position position="52"/>
    </location>
</feature>
<dbReference type="EMBL" id="BJYZ01000021">
    <property type="protein sequence ID" value="GEO40476.1"/>
    <property type="molecule type" value="Genomic_DNA"/>
</dbReference>
<dbReference type="RefSeq" id="WP_044430034.1">
    <property type="nucleotide sequence ID" value="NZ_BJYZ01000021.1"/>
</dbReference>
<dbReference type="PROSITE" id="PS50110">
    <property type="entry name" value="RESPONSE_REGULATORY"/>
    <property type="match status" value="1"/>
</dbReference>
<dbReference type="AlphaFoldDB" id="A0A512DVL0"/>
<accession>A0A512DVL0</accession>
<dbReference type="OrthoDB" id="9800897at2"/>